<evidence type="ECO:0000256" key="1">
    <source>
        <dbReference type="ARBA" id="ARBA00010552"/>
    </source>
</evidence>
<dbReference type="InterPro" id="IPR019897">
    <property type="entry name" value="RidA_CS"/>
</dbReference>
<accession>A0A1M5NGQ2</accession>
<gene>
    <name evidence="2" type="ORF">SAMN02744040_00031</name>
</gene>
<protein>
    <submittedName>
        <fullName evidence="2">2-iminobutanoate/2-iminopropanoate deaminase</fullName>
    </submittedName>
</protein>
<evidence type="ECO:0000313" key="2">
    <source>
        <dbReference type="EMBL" id="SHG88698.1"/>
    </source>
</evidence>
<evidence type="ECO:0000313" key="3">
    <source>
        <dbReference type="Proteomes" id="UP000242520"/>
    </source>
</evidence>
<organism evidence="2 3">
    <name type="scientific">Tepidibacter thalassicus DSM 15285</name>
    <dbReference type="NCBI Taxonomy" id="1123350"/>
    <lineage>
        <taxon>Bacteria</taxon>
        <taxon>Bacillati</taxon>
        <taxon>Bacillota</taxon>
        <taxon>Clostridia</taxon>
        <taxon>Peptostreptococcales</taxon>
        <taxon>Peptostreptococcaceae</taxon>
        <taxon>Tepidibacter</taxon>
    </lineage>
</organism>
<dbReference type="PROSITE" id="PS01094">
    <property type="entry name" value="UPF0076"/>
    <property type="match status" value="1"/>
</dbReference>
<dbReference type="AlphaFoldDB" id="A0A1M5NGQ2"/>
<dbReference type="EMBL" id="FQXH01000005">
    <property type="protein sequence ID" value="SHG88698.1"/>
    <property type="molecule type" value="Genomic_DNA"/>
</dbReference>
<dbReference type="Gene3D" id="3.30.1330.40">
    <property type="entry name" value="RutC-like"/>
    <property type="match status" value="1"/>
</dbReference>
<dbReference type="CDD" id="cd00448">
    <property type="entry name" value="YjgF_YER057c_UK114_family"/>
    <property type="match status" value="1"/>
</dbReference>
<dbReference type="Proteomes" id="UP000242520">
    <property type="component" value="Unassembled WGS sequence"/>
</dbReference>
<proteinExistence type="inferred from homology"/>
<sequence>MMKKEIIHTDKAPKAIGPYSQAIKVGNLLFVSGQVPFDPETMEVVEGGVKEQTARSLENIKAILAEAGASFDNVVKSTVFIKDMNEFAQINEVYAKYFGENKPARACVEVARLPRDVKVEIEVIAVVE</sequence>
<dbReference type="GO" id="GO:0019239">
    <property type="term" value="F:deaminase activity"/>
    <property type="evidence" value="ECO:0007669"/>
    <property type="project" value="TreeGrafter"/>
</dbReference>
<keyword evidence="3" id="KW-1185">Reference proteome</keyword>
<dbReference type="SUPFAM" id="SSF55298">
    <property type="entry name" value="YjgF-like"/>
    <property type="match status" value="1"/>
</dbReference>
<dbReference type="PANTHER" id="PTHR11803:SF39">
    <property type="entry name" value="2-IMINOBUTANOATE_2-IMINOPROPANOATE DEAMINASE"/>
    <property type="match status" value="1"/>
</dbReference>
<comment type="similarity">
    <text evidence="1">Belongs to the RutC family.</text>
</comment>
<reference evidence="3" key="1">
    <citation type="submission" date="2016-11" db="EMBL/GenBank/DDBJ databases">
        <authorList>
            <person name="Varghese N."/>
            <person name="Submissions S."/>
        </authorList>
    </citation>
    <scope>NUCLEOTIDE SEQUENCE [LARGE SCALE GENOMIC DNA]</scope>
    <source>
        <strain evidence="3">DSM 15285</strain>
    </source>
</reference>
<dbReference type="GO" id="GO:0005829">
    <property type="term" value="C:cytosol"/>
    <property type="evidence" value="ECO:0007669"/>
    <property type="project" value="TreeGrafter"/>
</dbReference>
<dbReference type="FunFam" id="3.30.1330.40:FF:000001">
    <property type="entry name" value="L-PSP family endoribonuclease"/>
    <property type="match status" value="1"/>
</dbReference>
<dbReference type="NCBIfam" id="TIGR00004">
    <property type="entry name" value="Rid family detoxifying hydrolase"/>
    <property type="match status" value="1"/>
</dbReference>
<name>A0A1M5NGQ2_9FIRM</name>
<dbReference type="PANTHER" id="PTHR11803">
    <property type="entry name" value="2-IMINOBUTANOATE/2-IMINOPROPANOATE DEAMINASE RIDA"/>
    <property type="match status" value="1"/>
</dbReference>
<dbReference type="InterPro" id="IPR006175">
    <property type="entry name" value="YjgF/YER057c/UK114"/>
</dbReference>
<dbReference type="STRING" id="1123350.SAMN02744040_00031"/>
<dbReference type="Pfam" id="PF01042">
    <property type="entry name" value="Ribonuc_L-PSP"/>
    <property type="match status" value="1"/>
</dbReference>
<dbReference type="InterPro" id="IPR035959">
    <property type="entry name" value="RutC-like_sf"/>
</dbReference>
<dbReference type="InterPro" id="IPR006056">
    <property type="entry name" value="RidA"/>
</dbReference>